<accession>A0A0A9DT83</accession>
<evidence type="ECO:0000313" key="1">
    <source>
        <dbReference type="EMBL" id="JAD89903.1"/>
    </source>
</evidence>
<sequence>MKTKLTLSMTIPVPIGNQCKIKKTLAAVLKINLIGRHENISSLESYAQLRNCDTANGMEQINYRETFKNY</sequence>
<dbReference type="EMBL" id="GBRH01207992">
    <property type="protein sequence ID" value="JAD89903.1"/>
    <property type="molecule type" value="Transcribed_RNA"/>
</dbReference>
<proteinExistence type="predicted"/>
<protein>
    <submittedName>
        <fullName evidence="1">Uncharacterized protein</fullName>
    </submittedName>
</protein>
<organism evidence="1">
    <name type="scientific">Arundo donax</name>
    <name type="common">Giant reed</name>
    <name type="synonym">Donax arundinaceus</name>
    <dbReference type="NCBI Taxonomy" id="35708"/>
    <lineage>
        <taxon>Eukaryota</taxon>
        <taxon>Viridiplantae</taxon>
        <taxon>Streptophyta</taxon>
        <taxon>Embryophyta</taxon>
        <taxon>Tracheophyta</taxon>
        <taxon>Spermatophyta</taxon>
        <taxon>Magnoliopsida</taxon>
        <taxon>Liliopsida</taxon>
        <taxon>Poales</taxon>
        <taxon>Poaceae</taxon>
        <taxon>PACMAD clade</taxon>
        <taxon>Arundinoideae</taxon>
        <taxon>Arundineae</taxon>
        <taxon>Arundo</taxon>
    </lineage>
</organism>
<reference evidence="1" key="1">
    <citation type="submission" date="2014-09" db="EMBL/GenBank/DDBJ databases">
        <authorList>
            <person name="Magalhaes I.L.F."/>
            <person name="Oliveira U."/>
            <person name="Santos F.R."/>
            <person name="Vidigal T.H.D.A."/>
            <person name="Brescovit A.D."/>
            <person name="Santos A.J."/>
        </authorList>
    </citation>
    <scope>NUCLEOTIDE SEQUENCE</scope>
    <source>
        <tissue evidence="1">Shoot tissue taken approximately 20 cm above the soil surface</tissue>
    </source>
</reference>
<reference evidence="1" key="2">
    <citation type="journal article" date="2015" name="Data Brief">
        <title>Shoot transcriptome of the giant reed, Arundo donax.</title>
        <authorList>
            <person name="Barrero R.A."/>
            <person name="Guerrero F.D."/>
            <person name="Moolhuijzen P."/>
            <person name="Goolsby J.A."/>
            <person name="Tidwell J."/>
            <person name="Bellgard S.E."/>
            <person name="Bellgard M.I."/>
        </authorList>
    </citation>
    <scope>NUCLEOTIDE SEQUENCE</scope>
    <source>
        <tissue evidence="1">Shoot tissue taken approximately 20 cm above the soil surface</tissue>
    </source>
</reference>
<name>A0A0A9DT83_ARUDO</name>
<dbReference type="AlphaFoldDB" id="A0A0A9DT83"/>